<feature type="transmembrane region" description="Helical" evidence="14">
    <location>
        <begin position="62"/>
        <end position="83"/>
    </location>
</feature>
<keyword evidence="7" id="KW-0756">Sterol biosynthesis</keyword>
<dbReference type="AlphaFoldDB" id="A0AA86SSZ7"/>
<dbReference type="PANTHER" id="PTHR14207">
    <property type="entry name" value="STEROL ISOMERASE"/>
    <property type="match status" value="1"/>
</dbReference>
<evidence type="ECO:0000256" key="11">
    <source>
        <dbReference type="ARBA" id="ARBA00023221"/>
    </source>
</evidence>
<dbReference type="InterPro" id="IPR007905">
    <property type="entry name" value="EBP"/>
</dbReference>
<keyword evidence="9 13" id="KW-0472">Membrane</keyword>
<keyword evidence="8" id="KW-0443">Lipid metabolism</keyword>
<proteinExistence type="inferred from homology"/>
<evidence type="ECO:0000256" key="10">
    <source>
        <dbReference type="ARBA" id="ARBA00023166"/>
    </source>
</evidence>
<evidence type="ECO:0000313" key="16">
    <source>
        <dbReference type="EMBL" id="CAJ1951863.1"/>
    </source>
</evidence>
<evidence type="ECO:0000256" key="2">
    <source>
        <dbReference type="ARBA" id="ARBA00008337"/>
    </source>
</evidence>
<accession>A0AA86SSZ7</accession>
<evidence type="ECO:0000256" key="5">
    <source>
        <dbReference type="ARBA" id="ARBA00022955"/>
    </source>
</evidence>
<keyword evidence="6 13" id="KW-1133">Transmembrane helix</keyword>
<evidence type="ECO:0000256" key="1">
    <source>
        <dbReference type="ARBA" id="ARBA00004141"/>
    </source>
</evidence>
<feature type="transmembrane region" description="Helical" evidence="14">
    <location>
        <begin position="147"/>
        <end position="170"/>
    </location>
</feature>
<evidence type="ECO:0000256" key="13">
    <source>
        <dbReference type="PROSITE-ProRule" id="PRU01087"/>
    </source>
</evidence>
<evidence type="ECO:0000313" key="17">
    <source>
        <dbReference type="Proteomes" id="UP001189624"/>
    </source>
</evidence>
<keyword evidence="17" id="KW-1185">Reference proteome</keyword>
<sequence length="238" mass="27133">MDRSQVSQGHPYVPRDLHLPDYTPCFLSMSNILFVFAFSSLLIVTLVWIFSGRFKKTKLDRVLMCWWAFTGLTHMILEGYFVFSTEFFKDKTGFYLAEVWKEYSKGDSRYAGRDAGIVTVEGITAVLEGPASLLIVYAIATGKSYSYILQFAISLGQLYGTAVYYITAILEGDNFSANTFYYYAYYIGANASWIVIPTIIAIRCWRKICEPFRVQEGQITKPNGFKEVRGSRRSDKKA</sequence>
<dbReference type="InterPro" id="IPR033118">
    <property type="entry name" value="EXPERA"/>
</dbReference>
<evidence type="ECO:0000256" key="9">
    <source>
        <dbReference type="ARBA" id="ARBA00023136"/>
    </source>
</evidence>
<dbReference type="GO" id="GO:0016020">
    <property type="term" value="C:membrane"/>
    <property type="evidence" value="ECO:0007669"/>
    <property type="project" value="UniProtKB-SubCell"/>
</dbReference>
<dbReference type="GO" id="GO:0016126">
    <property type="term" value="P:sterol biosynthetic process"/>
    <property type="evidence" value="ECO:0007669"/>
    <property type="project" value="UniProtKB-KW"/>
</dbReference>
<dbReference type="Gramene" id="rna-AYBTSS11_LOCUS14996">
    <property type="protein sequence ID" value="CAJ1951863.1"/>
    <property type="gene ID" value="gene-AYBTSS11_LOCUS14996"/>
</dbReference>
<dbReference type="PROSITE" id="PS51751">
    <property type="entry name" value="EXPERA"/>
    <property type="match status" value="1"/>
</dbReference>
<dbReference type="GO" id="GO:0004769">
    <property type="term" value="F:steroid Delta-isomerase activity"/>
    <property type="evidence" value="ECO:0007669"/>
    <property type="project" value="TreeGrafter"/>
</dbReference>
<dbReference type="Pfam" id="PF05241">
    <property type="entry name" value="EBP"/>
    <property type="match status" value="1"/>
</dbReference>
<comment type="similarity">
    <text evidence="2">Belongs to the EBP family.</text>
</comment>
<reference evidence="16" key="1">
    <citation type="submission" date="2023-10" db="EMBL/GenBank/DDBJ databases">
        <authorList>
            <person name="Domelevo Entfellner J.-B."/>
        </authorList>
    </citation>
    <scope>NUCLEOTIDE SEQUENCE</scope>
</reference>
<dbReference type="Proteomes" id="UP001189624">
    <property type="component" value="Chromosome 4"/>
</dbReference>
<dbReference type="PANTHER" id="PTHR14207:SF0">
    <property type="entry name" value="3-BETA-HYDROXYSTEROID-DELTA(8),DELTA(7)-ISOMERASE"/>
    <property type="match status" value="1"/>
</dbReference>
<keyword evidence="4 13" id="KW-0812">Transmembrane</keyword>
<protein>
    <recommendedName>
        <fullName evidence="15">EXPERA domain-containing protein</fullName>
    </recommendedName>
</protein>
<dbReference type="GO" id="GO:0005783">
    <property type="term" value="C:endoplasmic reticulum"/>
    <property type="evidence" value="ECO:0007669"/>
    <property type="project" value="TreeGrafter"/>
</dbReference>
<evidence type="ECO:0000259" key="15">
    <source>
        <dbReference type="PROSITE" id="PS51751"/>
    </source>
</evidence>
<feature type="domain" description="EXPERA" evidence="15">
    <location>
        <begin position="59"/>
        <end position="201"/>
    </location>
</feature>
<keyword evidence="3" id="KW-0444">Lipid biosynthesis</keyword>
<evidence type="ECO:0000256" key="8">
    <source>
        <dbReference type="ARBA" id="ARBA00023098"/>
    </source>
</evidence>
<keyword evidence="12" id="KW-0413">Isomerase</keyword>
<name>A0AA86SSZ7_9FABA</name>
<dbReference type="GO" id="GO:0047750">
    <property type="term" value="F:cholestenol delta-isomerase activity"/>
    <property type="evidence" value="ECO:0007669"/>
    <property type="project" value="InterPro"/>
</dbReference>
<feature type="transmembrane region" description="Helical" evidence="14">
    <location>
        <begin position="115"/>
        <end position="140"/>
    </location>
</feature>
<evidence type="ECO:0000256" key="12">
    <source>
        <dbReference type="ARBA" id="ARBA00023235"/>
    </source>
</evidence>
<keyword evidence="10" id="KW-1207">Sterol metabolism</keyword>
<keyword evidence="5" id="KW-0752">Steroid biosynthesis</keyword>
<feature type="transmembrane region" description="Helical" evidence="14">
    <location>
        <begin position="26"/>
        <end position="50"/>
    </location>
</feature>
<feature type="transmembrane region" description="Helical" evidence="14">
    <location>
        <begin position="182"/>
        <end position="205"/>
    </location>
</feature>
<evidence type="ECO:0000256" key="6">
    <source>
        <dbReference type="ARBA" id="ARBA00022989"/>
    </source>
</evidence>
<evidence type="ECO:0000256" key="7">
    <source>
        <dbReference type="ARBA" id="ARBA00023011"/>
    </source>
</evidence>
<dbReference type="GO" id="GO:0000247">
    <property type="term" value="F:C-8 sterol isomerase activity"/>
    <property type="evidence" value="ECO:0007669"/>
    <property type="project" value="TreeGrafter"/>
</dbReference>
<evidence type="ECO:0000256" key="4">
    <source>
        <dbReference type="ARBA" id="ARBA00022692"/>
    </source>
</evidence>
<evidence type="ECO:0000256" key="14">
    <source>
        <dbReference type="SAM" id="Phobius"/>
    </source>
</evidence>
<comment type="subcellular location">
    <subcellularLocation>
        <location evidence="1">Membrane</location>
        <topology evidence="1">Multi-pass membrane protein</topology>
    </subcellularLocation>
</comment>
<keyword evidence="11" id="KW-0753">Steroid metabolism</keyword>
<organism evidence="16 17">
    <name type="scientific">Sphenostylis stenocarpa</name>
    <dbReference type="NCBI Taxonomy" id="92480"/>
    <lineage>
        <taxon>Eukaryota</taxon>
        <taxon>Viridiplantae</taxon>
        <taxon>Streptophyta</taxon>
        <taxon>Embryophyta</taxon>
        <taxon>Tracheophyta</taxon>
        <taxon>Spermatophyta</taxon>
        <taxon>Magnoliopsida</taxon>
        <taxon>eudicotyledons</taxon>
        <taxon>Gunneridae</taxon>
        <taxon>Pentapetalae</taxon>
        <taxon>rosids</taxon>
        <taxon>fabids</taxon>
        <taxon>Fabales</taxon>
        <taxon>Fabaceae</taxon>
        <taxon>Papilionoideae</taxon>
        <taxon>50 kb inversion clade</taxon>
        <taxon>NPAAA clade</taxon>
        <taxon>indigoferoid/millettioid clade</taxon>
        <taxon>Phaseoleae</taxon>
        <taxon>Sphenostylis</taxon>
    </lineage>
</organism>
<evidence type="ECO:0000256" key="3">
    <source>
        <dbReference type="ARBA" id="ARBA00022516"/>
    </source>
</evidence>
<gene>
    <name evidence="16" type="ORF">AYBTSS11_LOCUS14996</name>
</gene>
<dbReference type="EMBL" id="OY731401">
    <property type="protein sequence ID" value="CAJ1951863.1"/>
    <property type="molecule type" value="Genomic_DNA"/>
</dbReference>